<dbReference type="InterPro" id="IPR017466">
    <property type="entry name" value="XrtA-assoc_ATPase-like"/>
</dbReference>
<evidence type="ECO:0000313" key="3">
    <source>
        <dbReference type="Proteomes" id="UP001235760"/>
    </source>
</evidence>
<keyword evidence="3" id="KW-1185">Reference proteome</keyword>
<evidence type="ECO:0000259" key="1">
    <source>
        <dbReference type="SMART" id="SM00382"/>
    </source>
</evidence>
<dbReference type="EMBL" id="JAUZEE010000005">
    <property type="protein sequence ID" value="MDP4301339.1"/>
    <property type="molecule type" value="Genomic_DNA"/>
</dbReference>
<dbReference type="PANTHER" id="PTHR35894:SF1">
    <property type="entry name" value="PHOSPHORIBULOKINASE _ URIDINE KINASE FAMILY"/>
    <property type="match status" value="1"/>
</dbReference>
<dbReference type="Proteomes" id="UP001235760">
    <property type="component" value="Unassembled WGS sequence"/>
</dbReference>
<dbReference type="NCBIfam" id="TIGR03015">
    <property type="entry name" value="pepcterm_ATPase"/>
    <property type="match status" value="1"/>
</dbReference>
<dbReference type="Pfam" id="PF13401">
    <property type="entry name" value="AAA_22"/>
    <property type="match status" value="1"/>
</dbReference>
<dbReference type="InterPro" id="IPR003593">
    <property type="entry name" value="AAA+_ATPase"/>
</dbReference>
<dbReference type="InterPro" id="IPR052026">
    <property type="entry name" value="ExeA_AAA_ATPase_DNA-bind"/>
</dbReference>
<sequence length="865" mass="92747">MYESYFGFHGQPFQLNPDPAFYFNSRGHGRALAYLQYGVTQSEGFIVITGEIGAGKTTLLRMLLEGLDRQKVLPAQIVSTQLESGELLQAIITAFGIPSSGNSKAHLIATLEAFLTALAAQGRHALLIVDEAQNLDPRAVEELRMLSNFQLGNKALLQSFLVGQPELRRILESPSMEQLRQRVTASYHLGPLGFEETQGYVEHRLKHVGWTDRPTFALDAFDSLYRWTGGVPRRLNRLCNRVLLAAFLDGRDHVDGALVERTAEELRQEIGENDFTPVAVPARSLAALAASDEAVAAVAGPVVSPAVAPTAAPITERITEPVTERITEPVIDPLAAPASASPAAPLDEIDPIAALAAHAGLPDLPEPPSEELLDDVDALLAASARHLEAIEAQVREDAELDLGAIAARVLSATPADPVLDAAPVDRIEKMGARRRAEVVLCLADTESGALKLAALTKGLAQQADAPRVVLVNPGSRALVWPWEQMERLLPSPDEALHLGLPADAPFERVLPLAFERMGRVIDELRPSAVLLLGHGEALQALALCAQRRGLPLLRLEAGLDMPARPALLDPLADLLLAPARPGPLRALRRLGIDAERVVSIPGQLRVDALAAVWSEVSSLRGALMRLGLPLDLDPSWATQFGTDAPYLLATHHFDVHDSHAVVAAVTRLLALPQPDQIVWLMDRAGIQALRMRLAEHADLATRVVLVEGDGPRGDVEREQIARARVLCREVDALPDQLSMLRGARCALVDAGQVLADAAELLGVPALAWQDGAHVELPLVRETGAPAPRLLPDQRDALSGWLAAQAAPTERELLRELPEGQGGAVEAVLGRLRTWRTRLAHEAQAAASLRETVAAATAAAAAATAA</sequence>
<dbReference type="InterPro" id="IPR027417">
    <property type="entry name" value="P-loop_NTPase"/>
</dbReference>
<protein>
    <submittedName>
        <fullName evidence="2">XrtA-associated ATPase</fullName>
    </submittedName>
</protein>
<gene>
    <name evidence="2" type="ORF">Q8X39_11880</name>
</gene>
<dbReference type="SUPFAM" id="SSF52540">
    <property type="entry name" value="P-loop containing nucleoside triphosphate hydrolases"/>
    <property type="match status" value="1"/>
</dbReference>
<dbReference type="SUPFAM" id="SSF53756">
    <property type="entry name" value="UDP-Glycosyltransferase/glycogen phosphorylase"/>
    <property type="match status" value="1"/>
</dbReference>
<dbReference type="RefSeq" id="WP_305749881.1">
    <property type="nucleotide sequence ID" value="NZ_JAUZEE010000005.1"/>
</dbReference>
<dbReference type="CDD" id="cd00267">
    <property type="entry name" value="ABC_ATPase"/>
    <property type="match status" value="1"/>
</dbReference>
<dbReference type="Gene3D" id="3.40.50.300">
    <property type="entry name" value="P-loop containing nucleotide triphosphate hydrolases"/>
    <property type="match status" value="1"/>
</dbReference>
<dbReference type="SMART" id="SM00382">
    <property type="entry name" value="AAA"/>
    <property type="match status" value="1"/>
</dbReference>
<comment type="caution">
    <text evidence="2">The sequence shown here is derived from an EMBL/GenBank/DDBJ whole genome shotgun (WGS) entry which is preliminary data.</text>
</comment>
<reference evidence="2 3" key="1">
    <citation type="submission" date="2023-08" db="EMBL/GenBank/DDBJ databases">
        <authorList>
            <person name="Roldan D.M."/>
            <person name="Menes R.J."/>
        </authorList>
    </citation>
    <scope>NUCLEOTIDE SEQUENCE [LARGE SCALE GENOMIC DNA]</scope>
    <source>
        <strain evidence="2 3">CCM 2812</strain>
    </source>
</reference>
<evidence type="ECO:0000313" key="2">
    <source>
        <dbReference type="EMBL" id="MDP4301339.1"/>
    </source>
</evidence>
<dbReference type="Gene3D" id="3.40.50.2000">
    <property type="entry name" value="Glycogen Phosphorylase B"/>
    <property type="match status" value="1"/>
</dbReference>
<dbReference type="PANTHER" id="PTHR35894">
    <property type="entry name" value="GENERAL SECRETION PATHWAY PROTEIN A-RELATED"/>
    <property type="match status" value="1"/>
</dbReference>
<name>A0ABT9G4F0_LEPDI</name>
<accession>A0ABT9G4F0</accession>
<proteinExistence type="predicted"/>
<dbReference type="InterPro" id="IPR049945">
    <property type="entry name" value="AAA_22"/>
</dbReference>
<feature type="domain" description="AAA+ ATPase" evidence="1">
    <location>
        <begin position="42"/>
        <end position="184"/>
    </location>
</feature>
<organism evidence="2 3">
    <name type="scientific">Leptothrix discophora</name>
    <dbReference type="NCBI Taxonomy" id="89"/>
    <lineage>
        <taxon>Bacteria</taxon>
        <taxon>Pseudomonadati</taxon>
        <taxon>Pseudomonadota</taxon>
        <taxon>Betaproteobacteria</taxon>
        <taxon>Burkholderiales</taxon>
        <taxon>Sphaerotilaceae</taxon>
        <taxon>Leptothrix</taxon>
    </lineage>
</organism>